<evidence type="ECO:0000313" key="2">
    <source>
        <dbReference type="EMBL" id="PXX00743.1"/>
    </source>
</evidence>
<dbReference type="GO" id="GO:0003824">
    <property type="term" value="F:catalytic activity"/>
    <property type="evidence" value="ECO:0007669"/>
    <property type="project" value="UniProtKB-ARBA"/>
</dbReference>
<evidence type="ECO:0000313" key="3">
    <source>
        <dbReference type="Proteomes" id="UP000247781"/>
    </source>
</evidence>
<evidence type="ECO:0000259" key="1">
    <source>
        <dbReference type="Pfam" id="PF12697"/>
    </source>
</evidence>
<dbReference type="RefSeq" id="WP_110319707.1">
    <property type="nucleotide sequence ID" value="NZ_QJJU01000033.1"/>
</dbReference>
<reference evidence="3" key="1">
    <citation type="submission" date="2018-05" db="EMBL/GenBank/DDBJ databases">
        <authorList>
            <person name="Deangelis K."/>
            <person name="Huntemann M."/>
            <person name="Clum A."/>
            <person name="Pillay M."/>
            <person name="Palaniappan K."/>
            <person name="Varghese N."/>
            <person name="Mikhailova N."/>
            <person name="Stamatis D."/>
            <person name="Reddy T."/>
            <person name="Daum C."/>
            <person name="Shapiro N."/>
            <person name="Ivanova N."/>
            <person name="Kyrpides N."/>
            <person name="Woyke T."/>
        </authorList>
    </citation>
    <scope>NUCLEOTIDE SEQUENCE [LARGE SCALE GENOMIC DNA]</scope>
    <source>
        <strain evidence="3">GAS496</strain>
    </source>
</reference>
<dbReference type="EMBL" id="QJJU01000033">
    <property type="protein sequence ID" value="PXX00743.1"/>
    <property type="molecule type" value="Genomic_DNA"/>
</dbReference>
<comment type="caution">
    <text evidence="2">The sequence shown here is derived from an EMBL/GenBank/DDBJ whole genome shotgun (WGS) entry which is preliminary data.</text>
</comment>
<reference evidence="2 3" key="2">
    <citation type="submission" date="2018-06" db="EMBL/GenBank/DDBJ databases">
        <title>Sequencing of bacterial isolates from soil warming experiment in Harvard Forest, Massachusetts, USA.</title>
        <authorList>
            <person name="Deangelis K.PhD."/>
        </authorList>
    </citation>
    <scope>NUCLEOTIDE SEQUENCE [LARGE SCALE GENOMIC DNA]</scope>
    <source>
        <strain evidence="2 3">GAS496</strain>
    </source>
</reference>
<sequence length="230" mass="25253">MTDKLNIVLVHGAFADGSHWRHIIPRLYRAGHRVMAAQNPLTSLADDIANTRKLAEWMGGPTLLVGHSYGGAVITGAGRATNVVGLVYLAAFAPAQGESLNSILARSDPAPGLASISPAFDDDFLWHRQDTFHDSFCRDLDDTESLVMAITQRPLARRCFDDVTGEPAWKTKPSWYQVSARDRMIAPQTQRWMAERIRAGETIELDTSHASFATRPTQVLELITNAASAI</sequence>
<dbReference type="SUPFAM" id="SSF53474">
    <property type="entry name" value="alpha/beta-Hydrolases"/>
    <property type="match status" value="1"/>
</dbReference>
<dbReference type="InterPro" id="IPR029058">
    <property type="entry name" value="AB_hydrolase_fold"/>
</dbReference>
<dbReference type="Pfam" id="PF12697">
    <property type="entry name" value="Abhydrolase_6"/>
    <property type="match status" value="1"/>
</dbReference>
<dbReference type="PANTHER" id="PTHR37017">
    <property type="entry name" value="AB HYDROLASE-1 DOMAIN-CONTAINING PROTEIN-RELATED"/>
    <property type="match status" value="1"/>
</dbReference>
<organism evidence="2 3">
    <name type="scientific">Mycolicibacterium moriokaense</name>
    <dbReference type="NCBI Taxonomy" id="39691"/>
    <lineage>
        <taxon>Bacteria</taxon>
        <taxon>Bacillati</taxon>
        <taxon>Actinomycetota</taxon>
        <taxon>Actinomycetes</taxon>
        <taxon>Mycobacteriales</taxon>
        <taxon>Mycobacteriaceae</taxon>
        <taxon>Mycolicibacterium</taxon>
    </lineage>
</organism>
<name>A0A318H7B3_9MYCO</name>
<gene>
    <name evidence="2" type="ORF">C8E89_1334</name>
</gene>
<protein>
    <submittedName>
        <fullName evidence="2">Pimeloyl-ACP methyl ester carboxylesterase</fullName>
    </submittedName>
</protein>
<dbReference type="PANTHER" id="PTHR37017:SF11">
    <property type="entry name" value="ESTERASE_LIPASE_THIOESTERASE DOMAIN-CONTAINING PROTEIN"/>
    <property type="match status" value="1"/>
</dbReference>
<dbReference type="Proteomes" id="UP000247781">
    <property type="component" value="Unassembled WGS sequence"/>
</dbReference>
<dbReference type="AlphaFoldDB" id="A0A318H7B3"/>
<accession>A0A318H7B3</accession>
<proteinExistence type="predicted"/>
<feature type="domain" description="AB hydrolase-1" evidence="1">
    <location>
        <begin position="7"/>
        <end position="221"/>
    </location>
</feature>
<dbReference type="OrthoDB" id="9814966at2"/>
<dbReference type="Gene3D" id="3.40.50.1820">
    <property type="entry name" value="alpha/beta hydrolase"/>
    <property type="match status" value="1"/>
</dbReference>
<dbReference type="InterPro" id="IPR000073">
    <property type="entry name" value="AB_hydrolase_1"/>
</dbReference>
<keyword evidence="3" id="KW-1185">Reference proteome</keyword>
<dbReference type="InterPro" id="IPR052897">
    <property type="entry name" value="Sec-Metab_Biosynth_Hydrolase"/>
</dbReference>